<feature type="compositionally biased region" description="Acidic residues" evidence="1">
    <location>
        <begin position="39"/>
        <end position="50"/>
    </location>
</feature>
<dbReference type="OMA" id="FECYANE"/>
<keyword evidence="2" id="KW-0732">Signal</keyword>
<organism evidence="4">
    <name type="scientific">Caenorhabditis remanei</name>
    <name type="common">Caenorhabditis vulgaris</name>
    <dbReference type="NCBI Taxonomy" id="31234"/>
    <lineage>
        <taxon>Eukaryota</taxon>
        <taxon>Metazoa</taxon>
        <taxon>Ecdysozoa</taxon>
        <taxon>Nematoda</taxon>
        <taxon>Chromadorea</taxon>
        <taxon>Rhabditida</taxon>
        <taxon>Rhabditina</taxon>
        <taxon>Rhabditomorpha</taxon>
        <taxon>Rhabditoidea</taxon>
        <taxon>Rhabditidae</taxon>
        <taxon>Peloderinae</taxon>
        <taxon>Caenorhabditis</taxon>
    </lineage>
</organism>
<dbReference type="InParanoid" id="E3MNX3"/>
<dbReference type="CTD" id="9814113"/>
<keyword evidence="4" id="KW-1185">Reference proteome</keyword>
<gene>
    <name evidence="3" type="ORF">CRE_06742</name>
</gene>
<dbReference type="GeneID" id="9814113"/>
<dbReference type="FunCoup" id="E3MNX3">
    <property type="interactions" value="282"/>
</dbReference>
<feature type="chain" id="PRO_5003175320" evidence="2">
    <location>
        <begin position="21"/>
        <end position="365"/>
    </location>
</feature>
<evidence type="ECO:0000256" key="1">
    <source>
        <dbReference type="SAM" id="MobiDB-lite"/>
    </source>
</evidence>
<evidence type="ECO:0000313" key="4">
    <source>
        <dbReference type="Proteomes" id="UP000008281"/>
    </source>
</evidence>
<accession>E3MNX3</accession>
<dbReference type="RefSeq" id="XP_003102113.2">
    <property type="nucleotide sequence ID" value="XM_003102065.2"/>
</dbReference>
<dbReference type="Proteomes" id="UP000008281">
    <property type="component" value="Unassembled WGS sequence"/>
</dbReference>
<dbReference type="HOGENOM" id="CLU_811945_0_0_1"/>
<dbReference type="AlphaFoldDB" id="E3MNX3"/>
<evidence type="ECO:0000313" key="3">
    <source>
        <dbReference type="EMBL" id="EFP06221.1"/>
    </source>
</evidence>
<reference evidence="3" key="1">
    <citation type="submission" date="2007-07" db="EMBL/GenBank/DDBJ databases">
        <title>PCAP assembly of the Caenorhabditis remanei genome.</title>
        <authorList>
            <consortium name="The Caenorhabditis remanei Sequencing Consortium"/>
            <person name="Wilson R.K."/>
        </authorList>
    </citation>
    <scope>NUCLEOTIDE SEQUENCE [LARGE SCALE GENOMIC DNA]</scope>
    <source>
        <strain evidence="3">PB4641</strain>
    </source>
</reference>
<dbReference type="KEGG" id="crq:GCK72_008197"/>
<dbReference type="OrthoDB" id="5867312at2759"/>
<dbReference type="eggNOG" id="ENOG502SUTD">
    <property type="taxonomic scope" value="Eukaryota"/>
</dbReference>
<sequence>MKTRTLHLFLFLFMMSLAQSDEGQSGEEPPEGAWKDDRSEEEERVQQDDSLEIMDDNSTRLNNNQTIYSPENSEPEYKFNILETYLPLFIFVLDLPTEDREALRSYMTEKTYEKLKYVIDAKVRMNREGEESILGKINETLVQSINNLEKFDEVTVDVVNGYHNASVYNAIRSVWLKQLRPFLPLIDQLAIQQYFAQRKLSESEKMSIWARIWENLNVWMYGKKKLIECYAMEPKCVRHAVELLNFEQRIDLDLAAYENKFDNVDGIIREKLDENRKGKELDEWLHRNRPPMALQAILDERSDIEEEALQRLRDNGVLSSLKHYYKAVIESRSHEEQEEIRHFFEIMNDTFARCFDPLRGQYHDF</sequence>
<feature type="region of interest" description="Disordered" evidence="1">
    <location>
        <begin position="21"/>
        <end position="50"/>
    </location>
</feature>
<evidence type="ECO:0000256" key="2">
    <source>
        <dbReference type="SAM" id="SignalP"/>
    </source>
</evidence>
<dbReference type="EMBL" id="DS268461">
    <property type="protein sequence ID" value="EFP06221.1"/>
    <property type="molecule type" value="Genomic_DNA"/>
</dbReference>
<feature type="signal peptide" evidence="2">
    <location>
        <begin position="1"/>
        <end position="20"/>
    </location>
</feature>
<protein>
    <submittedName>
        <fullName evidence="3">Uncharacterized protein</fullName>
    </submittedName>
</protein>
<name>E3MNX3_CAERE</name>
<proteinExistence type="predicted"/>